<protein>
    <submittedName>
        <fullName evidence="1">Uncharacterized protein</fullName>
    </submittedName>
</protein>
<sequence>MGVRSILRDCPVIDGLLGNPGNKKYANIREVALSMNDGLKCRWLDPVDFAARPGNVTYTIVRNIDIF</sequence>
<reference evidence="1" key="1">
    <citation type="journal article" date="2024" name="Gigascience">
        <title>Chromosome-level genome of the poultry shaft louse Menopon gallinae provides insight into the host-switching and adaptive evolution of parasitic lice.</title>
        <authorList>
            <person name="Xu Y."/>
            <person name="Ma L."/>
            <person name="Liu S."/>
            <person name="Liang Y."/>
            <person name="Liu Q."/>
            <person name="He Z."/>
            <person name="Tian L."/>
            <person name="Duan Y."/>
            <person name="Cai W."/>
            <person name="Li H."/>
            <person name="Song F."/>
        </authorList>
    </citation>
    <scope>NUCLEOTIDE SEQUENCE</scope>
    <source>
        <strain evidence="1">Cailab_2023a</strain>
    </source>
</reference>
<dbReference type="EMBL" id="JARGDH010000003">
    <property type="protein sequence ID" value="KAL0272224.1"/>
    <property type="molecule type" value="Genomic_DNA"/>
</dbReference>
<accession>A0AAW2HQN5</accession>
<organism evidence="1">
    <name type="scientific">Menopon gallinae</name>
    <name type="common">poultry shaft louse</name>
    <dbReference type="NCBI Taxonomy" id="328185"/>
    <lineage>
        <taxon>Eukaryota</taxon>
        <taxon>Metazoa</taxon>
        <taxon>Ecdysozoa</taxon>
        <taxon>Arthropoda</taxon>
        <taxon>Hexapoda</taxon>
        <taxon>Insecta</taxon>
        <taxon>Pterygota</taxon>
        <taxon>Neoptera</taxon>
        <taxon>Paraneoptera</taxon>
        <taxon>Psocodea</taxon>
        <taxon>Troctomorpha</taxon>
        <taxon>Phthiraptera</taxon>
        <taxon>Amblycera</taxon>
        <taxon>Menoponidae</taxon>
        <taxon>Menopon</taxon>
    </lineage>
</organism>
<dbReference type="AlphaFoldDB" id="A0AAW2HQN5"/>
<evidence type="ECO:0000313" key="1">
    <source>
        <dbReference type="EMBL" id="KAL0272224.1"/>
    </source>
</evidence>
<name>A0AAW2HQN5_9NEOP</name>
<gene>
    <name evidence="1" type="ORF">PYX00_005283</name>
</gene>
<comment type="caution">
    <text evidence="1">The sequence shown here is derived from an EMBL/GenBank/DDBJ whole genome shotgun (WGS) entry which is preliminary data.</text>
</comment>
<proteinExistence type="predicted"/>